<name>A0A8E0VLK8_9TREM</name>
<keyword evidence="5" id="KW-0408">Iron</keyword>
<dbReference type="GO" id="GO:0140663">
    <property type="term" value="F:ATP-dependent FeS chaperone activity"/>
    <property type="evidence" value="ECO:0007669"/>
    <property type="project" value="InterPro"/>
</dbReference>
<dbReference type="GO" id="GO:0005739">
    <property type="term" value="C:mitochondrion"/>
    <property type="evidence" value="ECO:0007669"/>
    <property type="project" value="TreeGrafter"/>
</dbReference>
<keyword evidence="2" id="KW-0479">Metal-binding</keyword>
<proteinExistence type="inferred from homology"/>
<comment type="similarity">
    <text evidence="7">Belongs to the Mrp/NBP35 ATP-binding proteins family.</text>
</comment>
<dbReference type="GO" id="GO:0046872">
    <property type="term" value="F:metal ion binding"/>
    <property type="evidence" value="ECO:0007669"/>
    <property type="project" value="UniProtKB-KW"/>
</dbReference>
<dbReference type="SUPFAM" id="SSF52540">
    <property type="entry name" value="P-loop containing nucleoside triphosphate hydrolases"/>
    <property type="match status" value="1"/>
</dbReference>
<protein>
    <submittedName>
        <fullName evidence="8">Iron-sulfur protein NUBPL</fullName>
    </submittedName>
</protein>
<gene>
    <name evidence="8" type="ORF">FBUS_07974</name>
</gene>
<dbReference type="EMBL" id="LUCM01000554">
    <property type="protein sequence ID" value="KAA0200402.1"/>
    <property type="molecule type" value="Genomic_DNA"/>
</dbReference>
<evidence type="ECO:0000256" key="7">
    <source>
        <dbReference type="ARBA" id="ARBA00024036"/>
    </source>
</evidence>
<dbReference type="CDD" id="cd02037">
    <property type="entry name" value="Mrp_NBP35"/>
    <property type="match status" value="1"/>
</dbReference>
<evidence type="ECO:0000256" key="6">
    <source>
        <dbReference type="ARBA" id="ARBA00023014"/>
    </source>
</evidence>
<evidence type="ECO:0000313" key="8">
    <source>
        <dbReference type="EMBL" id="KAA0200402.1"/>
    </source>
</evidence>
<keyword evidence="9" id="KW-1185">Reference proteome</keyword>
<dbReference type="GO" id="GO:0051539">
    <property type="term" value="F:4 iron, 4 sulfur cluster binding"/>
    <property type="evidence" value="ECO:0007669"/>
    <property type="project" value="UniProtKB-KW"/>
</dbReference>
<dbReference type="PANTHER" id="PTHR42961:SF2">
    <property type="entry name" value="IRON-SULFUR PROTEIN NUBPL"/>
    <property type="match status" value="1"/>
</dbReference>
<comment type="caution">
    <text evidence="8">The sequence shown here is derived from an EMBL/GenBank/DDBJ whole genome shotgun (WGS) entry which is preliminary data.</text>
</comment>
<dbReference type="GO" id="GO:0032981">
    <property type="term" value="P:mitochondrial respiratory chain complex I assembly"/>
    <property type="evidence" value="ECO:0007669"/>
    <property type="project" value="TreeGrafter"/>
</dbReference>
<evidence type="ECO:0000256" key="4">
    <source>
        <dbReference type="ARBA" id="ARBA00022840"/>
    </source>
</evidence>
<keyword evidence="3" id="KW-0547">Nucleotide-binding</keyword>
<evidence type="ECO:0000256" key="5">
    <source>
        <dbReference type="ARBA" id="ARBA00023004"/>
    </source>
</evidence>
<keyword evidence="1" id="KW-0004">4Fe-4S</keyword>
<dbReference type="HAMAP" id="MF_02040">
    <property type="entry name" value="Mrp_NBP35"/>
    <property type="match status" value="1"/>
</dbReference>
<accession>A0A8E0VLK8</accession>
<dbReference type="Proteomes" id="UP000728185">
    <property type="component" value="Unassembled WGS sequence"/>
</dbReference>
<dbReference type="InterPro" id="IPR027417">
    <property type="entry name" value="P-loop_NTPase"/>
</dbReference>
<evidence type="ECO:0000256" key="3">
    <source>
        <dbReference type="ARBA" id="ARBA00022741"/>
    </source>
</evidence>
<dbReference type="AlphaFoldDB" id="A0A8E0VLK8"/>
<organism evidence="8 9">
    <name type="scientific">Fasciolopsis buskii</name>
    <dbReference type="NCBI Taxonomy" id="27845"/>
    <lineage>
        <taxon>Eukaryota</taxon>
        <taxon>Metazoa</taxon>
        <taxon>Spiralia</taxon>
        <taxon>Lophotrochozoa</taxon>
        <taxon>Platyhelminthes</taxon>
        <taxon>Trematoda</taxon>
        <taxon>Digenea</taxon>
        <taxon>Plagiorchiida</taxon>
        <taxon>Echinostomata</taxon>
        <taxon>Echinostomatoidea</taxon>
        <taxon>Fasciolidae</taxon>
        <taxon>Fasciolopsis</taxon>
    </lineage>
</organism>
<dbReference type="InterPro" id="IPR044304">
    <property type="entry name" value="NUBPL-like"/>
</dbReference>
<dbReference type="GO" id="GO:0005524">
    <property type="term" value="F:ATP binding"/>
    <property type="evidence" value="ECO:0007669"/>
    <property type="project" value="UniProtKB-KW"/>
</dbReference>
<dbReference type="InterPro" id="IPR019591">
    <property type="entry name" value="Mrp/NBP35_ATP-bd"/>
</dbReference>
<evidence type="ECO:0000256" key="1">
    <source>
        <dbReference type="ARBA" id="ARBA00022485"/>
    </source>
</evidence>
<keyword evidence="6" id="KW-0411">Iron-sulfur</keyword>
<dbReference type="PANTHER" id="PTHR42961">
    <property type="entry name" value="IRON-SULFUR PROTEIN NUBPL"/>
    <property type="match status" value="1"/>
</dbReference>
<dbReference type="Gene3D" id="3.40.50.300">
    <property type="entry name" value="P-loop containing nucleotide triphosphate hydrolases"/>
    <property type="match status" value="1"/>
</dbReference>
<keyword evidence="4" id="KW-0067">ATP-binding</keyword>
<dbReference type="GO" id="GO:0016226">
    <property type="term" value="P:iron-sulfur cluster assembly"/>
    <property type="evidence" value="ECO:0007669"/>
    <property type="project" value="InterPro"/>
</dbReference>
<dbReference type="FunFam" id="3.40.50.300:FF:001278">
    <property type="entry name" value="Iron-sulfur cluster carrier protein"/>
    <property type="match status" value="1"/>
</dbReference>
<dbReference type="Pfam" id="PF10609">
    <property type="entry name" value="ParA"/>
    <property type="match status" value="1"/>
</dbReference>
<evidence type="ECO:0000313" key="9">
    <source>
        <dbReference type="Proteomes" id="UP000728185"/>
    </source>
</evidence>
<reference evidence="8" key="1">
    <citation type="submission" date="2019-05" db="EMBL/GenBank/DDBJ databases">
        <title>Annotation for the trematode Fasciolopsis buski.</title>
        <authorList>
            <person name="Choi Y.-J."/>
        </authorList>
    </citation>
    <scope>NUCLEOTIDE SEQUENCE</scope>
    <source>
        <strain evidence="8">HT</strain>
        <tissue evidence="8">Whole worm</tissue>
    </source>
</reference>
<evidence type="ECO:0000256" key="2">
    <source>
        <dbReference type="ARBA" id="ARBA00022723"/>
    </source>
</evidence>
<dbReference type="InterPro" id="IPR033756">
    <property type="entry name" value="YlxH/NBP35"/>
</dbReference>
<sequence>MQSSKQFINVDRSYVWSCFLRGFTHSSKRASASKLPLAGVENIVMITSAKGGVGKSTVAVNLAAVMKELLPKEHIGLLDADIFGPSIPKMMGLEGIEPEVDEKKRIIPLKSFNVKCMSIGSLVGAESPIVWRGLMVMSAIQQLLRQVAWGPLHTLIVDMPPGTGDVQLSICQSVPVQGAIVVTTPQAVALSDVRRGIEMLNKMKVPIYGIVENMTDFFCPACGTRTPLFGSDLADGISRVDQLAKQTGLPVLERIPIDPQLIRTCDSGRPLVIAIPHSNVTQMYRQLAKKVLHCEQSSQSLDCDSKPN</sequence>
<dbReference type="OrthoDB" id="1741334at2759"/>